<dbReference type="InterPro" id="IPR029058">
    <property type="entry name" value="AB_hydrolase_fold"/>
</dbReference>
<dbReference type="PANTHER" id="PTHR33840:SF1">
    <property type="entry name" value="TLE1 PHOSPHOLIPASE DOMAIN-CONTAINING PROTEIN"/>
    <property type="match status" value="1"/>
</dbReference>
<keyword evidence="3" id="KW-1185">Reference proteome</keyword>
<dbReference type="RefSeq" id="WP_092833883.1">
    <property type="nucleotide sequence ID" value="NZ_FNJL01000009.1"/>
</dbReference>
<dbReference type="Pfam" id="PF09994">
    <property type="entry name" value="T6SS_Tle1-like_cat"/>
    <property type="match status" value="1"/>
</dbReference>
<keyword evidence="2" id="KW-0378">Hydrolase</keyword>
<dbReference type="InterPro" id="IPR018712">
    <property type="entry name" value="Tle1-like_cat"/>
</dbReference>
<dbReference type="OrthoDB" id="4378831at2"/>
<gene>
    <name evidence="2" type="ORF">SAMN04489708_10947</name>
</gene>
<protein>
    <submittedName>
        <fullName evidence="2">Uncharacterized alpha/beta hydrolase domain</fullName>
    </submittedName>
</protein>
<feature type="domain" description="T6SS Phospholipase effector Tle1-like catalytic" evidence="1">
    <location>
        <begin position="41"/>
        <end position="317"/>
    </location>
</feature>
<organism evidence="2 3">
    <name type="scientific">Paracidovorax cattleyae</name>
    <dbReference type="NCBI Taxonomy" id="80868"/>
    <lineage>
        <taxon>Bacteria</taxon>
        <taxon>Pseudomonadati</taxon>
        <taxon>Pseudomonadota</taxon>
        <taxon>Betaproteobacteria</taxon>
        <taxon>Burkholderiales</taxon>
        <taxon>Comamonadaceae</taxon>
        <taxon>Paracidovorax</taxon>
    </lineage>
</organism>
<evidence type="ECO:0000313" key="2">
    <source>
        <dbReference type="EMBL" id="SDP22017.1"/>
    </source>
</evidence>
<evidence type="ECO:0000259" key="1">
    <source>
        <dbReference type="Pfam" id="PF09994"/>
    </source>
</evidence>
<dbReference type="Proteomes" id="UP000199317">
    <property type="component" value="Unassembled WGS sequence"/>
</dbReference>
<dbReference type="PANTHER" id="PTHR33840">
    <property type="match status" value="1"/>
</dbReference>
<accession>A0A1H0QXN8</accession>
<name>A0A1H0QXN8_9BURK</name>
<dbReference type="GO" id="GO:0016787">
    <property type="term" value="F:hydrolase activity"/>
    <property type="evidence" value="ECO:0007669"/>
    <property type="project" value="UniProtKB-KW"/>
</dbReference>
<proteinExistence type="predicted"/>
<sequence length="566" mass="61674">MNDTIEAARRQGARGAGVPTRADILRECAEADARWAAAPGRNLVLLFDGTGNILGNEQDTNVVKLLRMLDKGPAAPGGGAEQLVYYDPGVGTANLFPPANVAARLRQAGDRLSGLALGSGVFHNIAGAYQFLSRTYRPGDRIYLLGFSRGAFTARAVAGMVNMYGLVHPEGLPLLENLVRTYFAPPQRRNPSGSREREDFARDVAENFSLGRMPLVHFVGVWDTVESIGIGLLGGLKITNSAGFACKRFAHVRHAMSLHESRMPYMPRRYDDPYFSDRERMHRSFAQRWFRGVHSDVGGSYARDGLSRTTLRWMADEACAQGLRLDRSQLQPGDPHTPMHDQAYDCPYWAWAGLDARDRQPDDVVDASALPIAAAVPAEHLPRTQPWRMLGWVLPVVVALLLAAATQAGRGACVLDGAPGWMRAMPSLTQLTAAWQAASGASCSPLALREALAWDTLFVLAYTLWLPYPVAWALRRLVWRAVPRGRRLAWLPRHAHWLMGLLAATDLTENHALLHMDAAPWGTAAAILCAAKLACLALLAAVLCQGALAGPERPRQDSAAGAGRLH</sequence>
<dbReference type="EMBL" id="FNJL01000009">
    <property type="protein sequence ID" value="SDP22017.1"/>
    <property type="molecule type" value="Genomic_DNA"/>
</dbReference>
<reference evidence="3" key="1">
    <citation type="submission" date="2016-10" db="EMBL/GenBank/DDBJ databases">
        <authorList>
            <person name="Varghese N."/>
            <person name="Submissions S."/>
        </authorList>
    </citation>
    <scope>NUCLEOTIDE SEQUENCE [LARGE SCALE GENOMIC DNA]</scope>
    <source>
        <strain evidence="3">DSM 17101</strain>
    </source>
</reference>
<dbReference type="AlphaFoldDB" id="A0A1H0QXN8"/>
<dbReference type="SUPFAM" id="SSF53474">
    <property type="entry name" value="alpha/beta-Hydrolases"/>
    <property type="match status" value="1"/>
</dbReference>
<evidence type="ECO:0000313" key="3">
    <source>
        <dbReference type="Proteomes" id="UP000199317"/>
    </source>
</evidence>